<name>A0ABS3JTL9_9BACT</name>
<proteinExistence type="predicted"/>
<accession>A0ABS3JTL9</accession>
<comment type="caution">
    <text evidence="1">The sequence shown here is derived from an EMBL/GenBank/DDBJ whole genome shotgun (WGS) entry which is preliminary data.</text>
</comment>
<gene>
    <name evidence="1" type="ORF">J2I46_32640</name>
</gene>
<reference evidence="1 2" key="1">
    <citation type="submission" date="2021-03" db="EMBL/GenBank/DDBJ databases">
        <title>Fibrella sp. HMF5405 genome sequencing and assembly.</title>
        <authorList>
            <person name="Kang H."/>
            <person name="Kim H."/>
            <person name="Bae S."/>
            <person name="Joh K."/>
        </authorList>
    </citation>
    <scope>NUCLEOTIDE SEQUENCE [LARGE SCALE GENOMIC DNA]</scope>
    <source>
        <strain evidence="1 2">HMF5405</strain>
    </source>
</reference>
<sequence length="90" mass="10174">VFDYSPETYSLSPAEQQTPYGFAPNRLVSISIPPRTRLAISRQVTAYYLTCSVEGILENQVTGQRYRLQGKWRGLLQYDSPSTTLKESAL</sequence>
<protein>
    <submittedName>
        <fullName evidence="1">Uncharacterized protein</fullName>
    </submittedName>
</protein>
<dbReference type="Proteomes" id="UP000664628">
    <property type="component" value="Unassembled WGS sequence"/>
</dbReference>
<evidence type="ECO:0000313" key="2">
    <source>
        <dbReference type="Proteomes" id="UP000664628"/>
    </source>
</evidence>
<evidence type="ECO:0000313" key="1">
    <source>
        <dbReference type="EMBL" id="MBO0953361.1"/>
    </source>
</evidence>
<dbReference type="RefSeq" id="WP_207333312.1">
    <property type="nucleotide sequence ID" value="NZ_JAFMYW010000061.1"/>
</dbReference>
<feature type="non-terminal residue" evidence="1">
    <location>
        <position position="1"/>
    </location>
</feature>
<dbReference type="EMBL" id="JAFMYW010000061">
    <property type="protein sequence ID" value="MBO0953361.1"/>
    <property type="molecule type" value="Genomic_DNA"/>
</dbReference>
<keyword evidence="2" id="KW-1185">Reference proteome</keyword>
<organism evidence="1 2">
    <name type="scientific">Fibrella forsythiae</name>
    <dbReference type="NCBI Taxonomy" id="2817061"/>
    <lineage>
        <taxon>Bacteria</taxon>
        <taxon>Pseudomonadati</taxon>
        <taxon>Bacteroidota</taxon>
        <taxon>Cytophagia</taxon>
        <taxon>Cytophagales</taxon>
        <taxon>Spirosomataceae</taxon>
        <taxon>Fibrella</taxon>
    </lineage>
</organism>